<keyword evidence="7" id="KW-1133">Transmembrane helix</keyword>
<keyword evidence="7" id="KW-0812">Transmembrane</keyword>
<gene>
    <name evidence="9" type="primary">EHD3</name>
    <name evidence="9" type="ORF">GGH94_002933</name>
</gene>
<feature type="transmembrane region" description="Helical" evidence="7">
    <location>
        <begin position="247"/>
        <end position="264"/>
    </location>
</feature>
<evidence type="ECO:0000256" key="4">
    <source>
        <dbReference type="ARBA" id="ARBA00022801"/>
    </source>
</evidence>
<dbReference type="GO" id="GO:0006574">
    <property type="term" value="P:L-valine catabolic process"/>
    <property type="evidence" value="ECO:0007669"/>
    <property type="project" value="TreeGrafter"/>
</dbReference>
<feature type="domain" description="Enoyl-CoA hydratase/isomerase" evidence="8">
    <location>
        <begin position="448"/>
        <end position="778"/>
    </location>
</feature>
<keyword evidence="4 9" id="KW-0378">Hydrolase</keyword>
<reference evidence="9" key="1">
    <citation type="submission" date="2022-07" db="EMBL/GenBank/DDBJ databases">
        <title>Phylogenomic reconstructions and comparative analyses of Kickxellomycotina fungi.</title>
        <authorList>
            <person name="Reynolds N.K."/>
            <person name="Stajich J.E."/>
            <person name="Barry K."/>
            <person name="Grigoriev I.V."/>
            <person name="Crous P."/>
            <person name="Smith M.E."/>
        </authorList>
    </citation>
    <scope>NUCLEOTIDE SEQUENCE</scope>
    <source>
        <strain evidence="9">RSA 476</strain>
    </source>
</reference>
<feature type="transmembrane region" description="Helical" evidence="7">
    <location>
        <begin position="166"/>
        <end position="188"/>
    </location>
</feature>
<evidence type="ECO:0000256" key="7">
    <source>
        <dbReference type="SAM" id="Phobius"/>
    </source>
</evidence>
<dbReference type="CDD" id="cd06558">
    <property type="entry name" value="crotonase-like"/>
    <property type="match status" value="1"/>
</dbReference>
<dbReference type="SUPFAM" id="SSF103473">
    <property type="entry name" value="MFS general substrate transporter"/>
    <property type="match status" value="1"/>
</dbReference>
<feature type="transmembrane region" description="Helical" evidence="7">
    <location>
        <begin position="74"/>
        <end position="94"/>
    </location>
</feature>
<feature type="transmembrane region" description="Helical" evidence="7">
    <location>
        <begin position="53"/>
        <end position="69"/>
    </location>
</feature>
<dbReference type="InterPro" id="IPR036259">
    <property type="entry name" value="MFS_trans_sf"/>
</dbReference>
<evidence type="ECO:0000313" key="10">
    <source>
        <dbReference type="Proteomes" id="UP001140074"/>
    </source>
</evidence>
<protein>
    <recommendedName>
        <fullName evidence="3">3-hydroxyisobutyryl-CoA hydrolase</fullName>
        <ecNumber evidence="3">3.1.2.4</ecNumber>
    </recommendedName>
    <alternativeName>
        <fullName evidence="6">3-hydroxyisobutyryl-coenzyme A hydrolase</fullName>
    </alternativeName>
</protein>
<feature type="transmembrane region" description="Helical" evidence="7">
    <location>
        <begin position="366"/>
        <end position="386"/>
    </location>
</feature>
<dbReference type="EC" id="3.1.2.4" evidence="3"/>
<feature type="transmembrane region" description="Helical" evidence="7">
    <location>
        <begin position="276"/>
        <end position="295"/>
    </location>
</feature>
<evidence type="ECO:0000256" key="3">
    <source>
        <dbReference type="ARBA" id="ARBA00011915"/>
    </source>
</evidence>
<evidence type="ECO:0000256" key="1">
    <source>
        <dbReference type="ARBA" id="ARBA00001709"/>
    </source>
</evidence>
<proteinExistence type="predicted"/>
<dbReference type="InterPro" id="IPR029045">
    <property type="entry name" value="ClpP/crotonase-like_dom_sf"/>
</dbReference>
<dbReference type="InterPro" id="IPR045004">
    <property type="entry name" value="ECH_dom"/>
</dbReference>
<evidence type="ECO:0000259" key="8">
    <source>
        <dbReference type="Pfam" id="PF16113"/>
    </source>
</evidence>
<keyword evidence="5" id="KW-0496">Mitochondrion</keyword>
<dbReference type="GO" id="GO:0005739">
    <property type="term" value="C:mitochondrion"/>
    <property type="evidence" value="ECO:0007669"/>
    <property type="project" value="UniProtKB-SubCell"/>
</dbReference>
<evidence type="ECO:0000256" key="6">
    <source>
        <dbReference type="ARBA" id="ARBA00031181"/>
    </source>
</evidence>
<dbReference type="AlphaFoldDB" id="A0A9W8IL24"/>
<dbReference type="Pfam" id="PF16113">
    <property type="entry name" value="ECH_2"/>
    <property type="match status" value="1"/>
</dbReference>
<name>A0A9W8IL24_9FUNG</name>
<accession>A0A9W8IL24</accession>
<dbReference type="Gene3D" id="3.90.226.10">
    <property type="entry name" value="2-enoyl-CoA Hydratase, Chain A, domain 1"/>
    <property type="match status" value="1"/>
</dbReference>
<dbReference type="NCBIfam" id="NF004127">
    <property type="entry name" value="PRK05617.1"/>
    <property type="match status" value="1"/>
</dbReference>
<sequence>MRYRSPQAQLAIVMAYVLVLLGVSNVVSPSAFTLLEQKQAAISLYRTSWPGQLVISVSGVLGIVATNVAGPRCVLLFGSIAGIIYSTGLVISQYHGGGRWYVALLVIEDIGHTMLTVCLVTVMLTYPRERRKARVLAMFQFLVNLSLTLGQVLLRDPKAGREAAWTRLAACCVALGIAPWVAPVSGVVRDSGVYVVAQGRGDLGGEIRGLGYCLWTRSMALVVPYMFCNPFLLGTLGITFPDYLSVLLYNGGSLCGVMVLGFLLDIGSSCRRTRGLYGFFVTSFMTAICVVAMAVLNTEKRELRELFYSAVVVNGMAVSCVFLFSGWVIGSLSNDVEVTARFVGVSMLVVPGLGSLAASACGDGHWPLYVGAGLAALASLGMLVVVRRISDTNTWELARVRPAGSVVDSEQTTTYYEQSSIAKMSTKTEADLEGDRRVLTLKNLMGRSLILNRPEALNALTHPMVLAMKKHLLGWQKSDLCNVVILRSNSPRAFCAGGDVVRVSSDWESGNQRGAMQFFWDEYSVNHLIASYEKPVVALLDGYTMGGGVGLSVHAAFRVATESTVFAMPETKIGFFPDVGATFFLPRMDGQTGVYLGLTGQRLKGRDLVYAGVATHFVPSERLPMLEKRLQEIDVVDYDVVNRAIEEFVAQPEGGKMEYSLADVRDAIDRCFRFNKVESIVEALRQETEAEGVVAEWAARTLEQLMAMSPSSLKLTLEQLRKGRTCSIQESFNLELRLAERRLSSHDMHEGIQALLVRKTNDPQWQPPSVDAVDMQKLHAEYFESRGNYKMKFLDPANFDEYPHAYGLPSEKEVGEFVRGENPQAGDFGLTRNEVVAFFVKGSGYKIGVKEKVNWVLDRKTRLLPDSSVLQWIK</sequence>
<organism evidence="9 10">
    <name type="scientific">Coemansia aciculifera</name>
    <dbReference type="NCBI Taxonomy" id="417176"/>
    <lineage>
        <taxon>Eukaryota</taxon>
        <taxon>Fungi</taxon>
        <taxon>Fungi incertae sedis</taxon>
        <taxon>Zoopagomycota</taxon>
        <taxon>Kickxellomycotina</taxon>
        <taxon>Kickxellomycetes</taxon>
        <taxon>Kickxellales</taxon>
        <taxon>Kickxellaceae</taxon>
        <taxon>Coemansia</taxon>
    </lineage>
</organism>
<feature type="transmembrane region" description="Helical" evidence="7">
    <location>
        <begin position="342"/>
        <end position="360"/>
    </location>
</feature>
<dbReference type="PANTHER" id="PTHR43176">
    <property type="entry name" value="3-HYDROXYISOBUTYRYL-COA HYDROLASE-RELATED"/>
    <property type="match status" value="1"/>
</dbReference>
<dbReference type="InterPro" id="IPR032259">
    <property type="entry name" value="HIBYL-CoA-H"/>
</dbReference>
<feature type="transmembrane region" description="Helical" evidence="7">
    <location>
        <begin position="307"/>
        <end position="330"/>
    </location>
</feature>
<comment type="subcellular location">
    <subcellularLocation>
        <location evidence="2">Mitochondrion</location>
    </subcellularLocation>
</comment>
<dbReference type="SUPFAM" id="SSF52096">
    <property type="entry name" value="ClpP/crotonase"/>
    <property type="match status" value="1"/>
</dbReference>
<dbReference type="FunFam" id="3.90.226.10:FF:000026">
    <property type="entry name" value="3-hydroxyisobutyryl-CoA hydrolase, mitochondrial"/>
    <property type="match status" value="1"/>
</dbReference>
<dbReference type="Proteomes" id="UP001140074">
    <property type="component" value="Unassembled WGS sequence"/>
</dbReference>
<dbReference type="GO" id="GO:0003860">
    <property type="term" value="F:3-hydroxyisobutyryl-CoA hydrolase activity"/>
    <property type="evidence" value="ECO:0007669"/>
    <property type="project" value="UniProtKB-EC"/>
</dbReference>
<keyword evidence="10" id="KW-1185">Reference proteome</keyword>
<evidence type="ECO:0000313" key="9">
    <source>
        <dbReference type="EMBL" id="KAJ2864428.1"/>
    </source>
</evidence>
<dbReference type="PANTHER" id="PTHR43176:SF3">
    <property type="entry name" value="3-HYDROXYISOBUTYRYL-COA HYDROLASE, MITOCHONDRIAL"/>
    <property type="match status" value="1"/>
</dbReference>
<feature type="transmembrane region" description="Helical" evidence="7">
    <location>
        <begin position="135"/>
        <end position="154"/>
    </location>
</feature>
<evidence type="ECO:0000256" key="5">
    <source>
        <dbReference type="ARBA" id="ARBA00023128"/>
    </source>
</evidence>
<comment type="catalytic activity">
    <reaction evidence="1">
        <text>3-hydroxy-2-methylpropanoyl-CoA + H2O = 3-hydroxy-2-methylpropanoate + CoA + H(+)</text>
        <dbReference type="Rhea" id="RHEA:20888"/>
        <dbReference type="ChEBI" id="CHEBI:11805"/>
        <dbReference type="ChEBI" id="CHEBI:15377"/>
        <dbReference type="ChEBI" id="CHEBI:15378"/>
        <dbReference type="ChEBI" id="CHEBI:57287"/>
        <dbReference type="ChEBI" id="CHEBI:57340"/>
        <dbReference type="EC" id="3.1.2.4"/>
    </reaction>
</comment>
<comment type="caution">
    <text evidence="9">The sequence shown here is derived from an EMBL/GenBank/DDBJ whole genome shotgun (WGS) entry which is preliminary data.</text>
</comment>
<keyword evidence="7" id="KW-0472">Membrane</keyword>
<feature type="transmembrane region" description="Helical" evidence="7">
    <location>
        <begin position="100"/>
        <end position="123"/>
    </location>
</feature>
<evidence type="ECO:0000256" key="2">
    <source>
        <dbReference type="ARBA" id="ARBA00004173"/>
    </source>
</evidence>
<dbReference type="EMBL" id="JANBUY010000088">
    <property type="protein sequence ID" value="KAJ2864428.1"/>
    <property type="molecule type" value="Genomic_DNA"/>
</dbReference>